<sequence>MDEIGVFLNEKDLISSFEEARYVKIFAKEKHLWKTKKTILINRAGGEKSINEIRQEYKNVINEMDDCEIIIVTKAFGIPYSVFYMGDFSVWELEGNPFDYFDEIIKNEIVQEENENKEVEIAKKLGDGYFMIDLQELELINPEITSKKAIIPYLEKEDVKKIEVHCCHVPPWLVAKMDKGEILLSINEIKRNDYMVTVQKNV</sequence>
<dbReference type="STRING" id="1520.LF65_02166"/>
<dbReference type="AlphaFoldDB" id="A0A0B5Q960"/>
<dbReference type="Proteomes" id="UP000031866">
    <property type="component" value="Chromosome"/>
</dbReference>
<evidence type="ECO:0000313" key="2">
    <source>
        <dbReference type="Proteomes" id="UP000031866"/>
    </source>
</evidence>
<name>A0A0B5Q960_CLOBE</name>
<reference evidence="2" key="1">
    <citation type="submission" date="2014-12" db="EMBL/GenBank/DDBJ databases">
        <title>Genome sequence of Clostridium beijerinckii strain 59B.</title>
        <authorList>
            <person name="Little G.T."/>
            <person name="Minton N.P."/>
        </authorList>
    </citation>
    <scope>NUCLEOTIDE SEQUENCE [LARGE SCALE GENOMIC DNA]</scope>
    <source>
        <strain evidence="2">59B</strain>
    </source>
</reference>
<dbReference type="KEGG" id="cbei:LF65_02166"/>
<gene>
    <name evidence="1" type="ORF">LF65_02166</name>
</gene>
<dbReference type="RefSeq" id="WP_041896042.1">
    <property type="nucleotide sequence ID" value="NZ_CP010086.2"/>
</dbReference>
<accession>A0A0B5Q960</accession>
<organism evidence="1 2">
    <name type="scientific">Clostridium beijerinckii</name>
    <name type="common">Clostridium MP</name>
    <dbReference type="NCBI Taxonomy" id="1520"/>
    <lineage>
        <taxon>Bacteria</taxon>
        <taxon>Bacillati</taxon>
        <taxon>Bacillota</taxon>
        <taxon>Clostridia</taxon>
        <taxon>Eubacteriales</taxon>
        <taxon>Clostridiaceae</taxon>
        <taxon>Clostridium</taxon>
    </lineage>
</organism>
<dbReference type="Pfam" id="PF09582">
    <property type="entry name" value="AnfO_nitrog"/>
    <property type="match status" value="1"/>
</dbReference>
<proteinExistence type="predicted"/>
<dbReference type="OrthoDB" id="200286at2"/>
<protein>
    <submittedName>
        <fullName evidence="1">Nitrogenase</fullName>
    </submittedName>
</protein>
<evidence type="ECO:0000313" key="1">
    <source>
        <dbReference type="EMBL" id="AJG98754.1"/>
    </source>
</evidence>
<dbReference type="InterPro" id="IPR014287">
    <property type="entry name" value="Nase_Fe-Fe_AnfO"/>
</dbReference>
<dbReference type="EMBL" id="CP010086">
    <property type="protein sequence ID" value="AJG98754.1"/>
    <property type="molecule type" value="Genomic_DNA"/>
</dbReference>